<proteinExistence type="inferred from homology"/>
<keyword evidence="10" id="KW-1185">Reference proteome</keyword>
<keyword evidence="3" id="KW-0678">Repressor</keyword>
<dbReference type="AlphaFoldDB" id="A0A147K4S8"/>
<dbReference type="SUPFAM" id="SSF101498">
    <property type="entry name" value="Anti-sigma factor FlgM"/>
    <property type="match status" value="1"/>
</dbReference>
<dbReference type="Pfam" id="PF04316">
    <property type="entry name" value="FlgM"/>
    <property type="match status" value="1"/>
</dbReference>
<evidence type="ECO:0000256" key="3">
    <source>
        <dbReference type="ARBA" id="ARBA00022491"/>
    </source>
</evidence>
<dbReference type="GO" id="GO:0045892">
    <property type="term" value="P:negative regulation of DNA-templated transcription"/>
    <property type="evidence" value="ECO:0007669"/>
    <property type="project" value="InterPro"/>
</dbReference>
<feature type="domain" description="Anti-sigma-28 factor FlgM C-terminal" evidence="8">
    <location>
        <begin position="32"/>
        <end position="82"/>
    </location>
</feature>
<sequence length="87" mass="9975">MKINSTGFNKINPYQNQLNKVKESQAATNRTDKVEISSKALHMQEASKFEATRKERLAELKQQVEAGEYKPEPKSVAESLLKFFNQM</sequence>
<gene>
    <name evidence="9" type="ORF">Q75_15310</name>
</gene>
<dbReference type="NCBIfam" id="TIGR03824">
    <property type="entry name" value="FlgM_jcvi"/>
    <property type="match status" value="1"/>
</dbReference>
<keyword evidence="6" id="KW-0804">Transcription</keyword>
<evidence type="ECO:0000313" key="10">
    <source>
        <dbReference type="Proteomes" id="UP000074108"/>
    </source>
</evidence>
<name>A0A147K4S8_9BACI</name>
<comment type="caution">
    <text evidence="9">The sequence shown here is derived from an EMBL/GenBank/DDBJ whole genome shotgun (WGS) entry which is preliminary data.</text>
</comment>
<organism evidence="9 10">
    <name type="scientific">Bacillus coahuilensis p1.1.43</name>
    <dbReference type="NCBI Taxonomy" id="1150625"/>
    <lineage>
        <taxon>Bacteria</taxon>
        <taxon>Bacillati</taxon>
        <taxon>Bacillota</taxon>
        <taxon>Bacilli</taxon>
        <taxon>Bacillales</taxon>
        <taxon>Bacillaceae</taxon>
        <taxon>Bacillus</taxon>
    </lineage>
</organism>
<dbReference type="RefSeq" id="WP_059283470.1">
    <property type="nucleotide sequence ID" value="NZ_LDYG01000050.1"/>
</dbReference>
<dbReference type="Proteomes" id="UP000074108">
    <property type="component" value="Unassembled WGS sequence"/>
</dbReference>
<dbReference type="PATRIC" id="fig|1150625.3.peg.3193"/>
<evidence type="ECO:0000313" key="9">
    <source>
        <dbReference type="EMBL" id="KUP04469.1"/>
    </source>
</evidence>
<keyword evidence="5" id="KW-0805">Transcription regulation</keyword>
<evidence type="ECO:0000256" key="1">
    <source>
        <dbReference type="ARBA" id="ARBA00005322"/>
    </source>
</evidence>
<evidence type="ECO:0000256" key="2">
    <source>
        <dbReference type="ARBA" id="ARBA00017823"/>
    </source>
</evidence>
<comment type="similarity">
    <text evidence="1">Belongs to the FlgM family.</text>
</comment>
<evidence type="ECO:0000256" key="5">
    <source>
        <dbReference type="ARBA" id="ARBA00023015"/>
    </source>
</evidence>
<dbReference type="InterPro" id="IPR007412">
    <property type="entry name" value="FlgM"/>
</dbReference>
<evidence type="ECO:0000256" key="4">
    <source>
        <dbReference type="ARBA" id="ARBA00022795"/>
    </source>
</evidence>
<keyword evidence="4" id="KW-1005">Bacterial flagellum biogenesis</keyword>
<dbReference type="GO" id="GO:0044781">
    <property type="term" value="P:bacterial-type flagellum organization"/>
    <property type="evidence" value="ECO:0007669"/>
    <property type="project" value="UniProtKB-KW"/>
</dbReference>
<evidence type="ECO:0000256" key="7">
    <source>
        <dbReference type="SAM" id="MobiDB-lite"/>
    </source>
</evidence>
<accession>A0A147K4S8</accession>
<reference evidence="9 10" key="1">
    <citation type="journal article" date="2016" name="Front. Microbiol.">
        <title>Microevolution Analysis of Bacillus coahuilensis Unveils Differences in Phosphorus Acquisition Strategies and Their Regulation.</title>
        <authorList>
            <person name="Gomez-Lunar Z."/>
            <person name="Hernandez-Gonzalez I."/>
            <person name="Rodriguez-Torres M.D."/>
            <person name="Souza V."/>
            <person name="Olmedo-Alvarez G."/>
        </authorList>
    </citation>
    <scope>NUCLEOTIDE SEQUENCE [LARGE SCALE GENOMIC DNA]</scope>
    <source>
        <strain evidence="10">p1.1.43</strain>
    </source>
</reference>
<dbReference type="OrthoDB" id="2991036at2"/>
<protein>
    <recommendedName>
        <fullName evidence="2">Negative regulator of flagellin synthesis</fullName>
    </recommendedName>
</protein>
<evidence type="ECO:0000259" key="8">
    <source>
        <dbReference type="Pfam" id="PF04316"/>
    </source>
</evidence>
<dbReference type="InterPro" id="IPR035890">
    <property type="entry name" value="Anti-sigma-28_factor_FlgM_sf"/>
</dbReference>
<dbReference type="EMBL" id="LDYG01000050">
    <property type="protein sequence ID" value="KUP04469.1"/>
    <property type="molecule type" value="Genomic_DNA"/>
</dbReference>
<evidence type="ECO:0000256" key="6">
    <source>
        <dbReference type="ARBA" id="ARBA00023163"/>
    </source>
</evidence>
<dbReference type="InterPro" id="IPR031316">
    <property type="entry name" value="FlgM_C"/>
</dbReference>
<dbReference type="STRING" id="1150625.Q75_15310"/>
<feature type="compositionally biased region" description="Polar residues" evidence="7">
    <location>
        <begin position="1"/>
        <end position="29"/>
    </location>
</feature>
<feature type="region of interest" description="Disordered" evidence="7">
    <location>
        <begin position="1"/>
        <end position="32"/>
    </location>
</feature>
<dbReference type="Gene3D" id="6.10.140.30">
    <property type="entry name" value="Anti-sigma-28 factor FlgM"/>
    <property type="match status" value="1"/>
</dbReference>